<evidence type="ECO:0000256" key="1">
    <source>
        <dbReference type="SAM" id="Phobius"/>
    </source>
</evidence>
<evidence type="ECO:0000313" key="3">
    <source>
        <dbReference type="Proteomes" id="UP000076519"/>
    </source>
</evidence>
<comment type="caution">
    <text evidence="2">The sequence shown here is derived from an EMBL/GenBank/DDBJ whole genome shotgun (WGS) entry which is preliminary data.</text>
</comment>
<keyword evidence="1" id="KW-0472">Membrane</keyword>
<dbReference type="AlphaFoldDB" id="A0A166JU63"/>
<feature type="transmembrane region" description="Helical" evidence="1">
    <location>
        <begin position="12"/>
        <end position="33"/>
    </location>
</feature>
<keyword evidence="1" id="KW-1133">Transmembrane helix</keyword>
<reference evidence="2 3" key="1">
    <citation type="submission" date="2015-08" db="EMBL/GenBank/DDBJ databases">
        <title>Draft Genome Sequences of 11 Lactococcus lactis subspecies cremoris strains.</title>
        <authorList>
            <person name="Wels M."/>
            <person name="Backus L."/>
            <person name="Boekhorst J."/>
            <person name="Dijkstra A."/>
            <person name="Beerthuizen M."/>
            <person name="Siezen R."/>
            <person name="Bachmann H."/>
            <person name="Van Hijum S."/>
        </authorList>
    </citation>
    <scope>NUCLEOTIDE SEQUENCE [LARGE SCALE GENOMIC DNA]</scope>
    <source>
        <strain evidence="2 3">KW10</strain>
    </source>
</reference>
<protein>
    <submittedName>
        <fullName evidence="2">Uncharacterized protein</fullName>
    </submittedName>
</protein>
<gene>
    <name evidence="2" type="ORF">AB996_1147</name>
</gene>
<keyword evidence="1" id="KW-0812">Transmembrane</keyword>
<dbReference type="Proteomes" id="UP000076519">
    <property type="component" value="Unassembled WGS sequence"/>
</dbReference>
<accession>A0A166JU63</accession>
<dbReference type="RefSeq" id="WP_196756662.1">
    <property type="nucleotide sequence ID" value="NZ_LIYF01000018.1"/>
</dbReference>
<organism evidence="2 3">
    <name type="scientific">Lactococcus lactis subsp. cremoris</name>
    <name type="common">Streptococcus cremoris</name>
    <dbReference type="NCBI Taxonomy" id="1359"/>
    <lineage>
        <taxon>Bacteria</taxon>
        <taxon>Bacillati</taxon>
        <taxon>Bacillota</taxon>
        <taxon>Bacilli</taxon>
        <taxon>Lactobacillales</taxon>
        <taxon>Streptococcaceae</taxon>
        <taxon>Lactococcus</taxon>
    </lineage>
</organism>
<sequence length="48" mass="5459">MFLLSLDNKLLLVLLTEIFYLLKILSVTFLIIVNDGIVSSADNPFIFQ</sequence>
<dbReference type="PATRIC" id="fig|1359.32.peg.2294"/>
<evidence type="ECO:0000313" key="2">
    <source>
        <dbReference type="EMBL" id="KZK06651.1"/>
    </source>
</evidence>
<dbReference type="EMBL" id="LIYF01000018">
    <property type="protein sequence ID" value="KZK06651.1"/>
    <property type="molecule type" value="Genomic_DNA"/>
</dbReference>
<proteinExistence type="predicted"/>
<name>A0A166JU63_LACLC</name>